<accession>G8WMV3</accession>
<accession>F8JNU2</accession>
<feature type="region of interest" description="Disordered" evidence="1">
    <location>
        <begin position="1"/>
        <end position="23"/>
    </location>
</feature>
<evidence type="ECO:0000313" key="2">
    <source>
        <dbReference type="EMBL" id="AEW92672.1"/>
    </source>
</evidence>
<evidence type="ECO:0000256" key="1">
    <source>
        <dbReference type="SAM" id="MobiDB-lite"/>
    </source>
</evidence>
<dbReference type="AlphaFoldDB" id="F8JNU2"/>
<evidence type="ECO:0000313" key="3">
    <source>
        <dbReference type="Proteomes" id="UP000007842"/>
    </source>
</evidence>
<keyword evidence="3" id="KW-1185">Reference proteome</keyword>
<feature type="compositionally biased region" description="Low complexity" evidence="1">
    <location>
        <begin position="12"/>
        <end position="23"/>
    </location>
</feature>
<protein>
    <submittedName>
        <fullName evidence="2">Uncharacterized protein</fullName>
    </submittedName>
</protein>
<dbReference type="KEGG" id="scy:SCATT_03010"/>
<dbReference type="HOGENOM" id="CLU_2604440_0_0_11"/>
<organism evidence="2 3">
    <name type="scientific">Streptantibioticus cattleyicolor (strain ATCC 35852 / DSM 46488 / JCM 4925 / NBRC 14057 / NRRL 8057)</name>
    <name type="common">Streptomyces cattleya</name>
    <dbReference type="NCBI Taxonomy" id="1003195"/>
    <lineage>
        <taxon>Bacteria</taxon>
        <taxon>Bacillati</taxon>
        <taxon>Actinomycetota</taxon>
        <taxon>Actinomycetes</taxon>
        <taxon>Kitasatosporales</taxon>
        <taxon>Streptomycetaceae</taxon>
        <taxon>Streptantibioticus</taxon>
    </lineage>
</organism>
<name>F8JNU2_STREN</name>
<dbReference type="KEGG" id="sct:SCAT_0291"/>
<dbReference type="Proteomes" id="UP000007842">
    <property type="component" value="Chromosome"/>
</dbReference>
<reference evidence="3" key="1">
    <citation type="submission" date="2011-12" db="EMBL/GenBank/DDBJ databases">
        <title>Complete genome sequence of Streptomyces cattleya strain DSM 46488.</title>
        <authorList>
            <person name="Ou H.-Y."/>
            <person name="Li P."/>
            <person name="Zhao C."/>
            <person name="O'Hagan D."/>
            <person name="Deng Z."/>
        </authorList>
    </citation>
    <scope>NUCLEOTIDE SEQUENCE [LARGE SCALE GENOMIC DNA]</scope>
    <source>
        <strain evidence="3">ATCC 35852 / DSM 46488 / JCM 4925 / NBRC 14057 / NRRL 8057</strain>
    </source>
</reference>
<dbReference type="PATRIC" id="fig|1003195.11.peg.1934"/>
<sequence length="79" mass="8174">MSLGSYKDMELTATSADGTSTTTRARAAGRYPWTAGALPLHVGDRVEVTPTDAHVHVVPLGHAGTHTAPDAAVAEPDHT</sequence>
<dbReference type="EMBL" id="CP003219">
    <property type="protein sequence ID" value="AEW92672.1"/>
    <property type="molecule type" value="Genomic_DNA"/>
</dbReference>
<gene>
    <name evidence="2" type="ordered locus">SCATT_03010</name>
</gene>
<proteinExistence type="predicted"/>